<dbReference type="GO" id="GO:0046872">
    <property type="term" value="F:metal ion binding"/>
    <property type="evidence" value="ECO:0007669"/>
    <property type="project" value="UniProtKB-KW"/>
</dbReference>
<keyword evidence="1" id="KW-0479">Metal-binding</keyword>
<dbReference type="GO" id="GO:0005737">
    <property type="term" value="C:cytoplasm"/>
    <property type="evidence" value="ECO:0007669"/>
    <property type="project" value="TreeGrafter"/>
</dbReference>
<proteinExistence type="predicted"/>
<dbReference type="SUPFAM" id="SSF109604">
    <property type="entry name" value="HD-domain/PDEase-like"/>
    <property type="match status" value="1"/>
</dbReference>
<accession>A0A0S6VTZ5</accession>
<dbReference type="PANTHER" id="PTHR11845">
    <property type="entry name" value="5'-DEOXYNUCLEOTIDASE HDDC2"/>
    <property type="match status" value="1"/>
</dbReference>
<feature type="domain" description="HD" evidence="3">
    <location>
        <begin position="15"/>
        <end position="178"/>
    </location>
</feature>
<dbReference type="AlphaFoldDB" id="A0A0S6VTZ5"/>
<evidence type="ECO:0000256" key="1">
    <source>
        <dbReference type="ARBA" id="ARBA00022723"/>
    </source>
</evidence>
<evidence type="ECO:0000313" key="4">
    <source>
        <dbReference type="EMBL" id="GAK51029.1"/>
    </source>
</evidence>
<keyword evidence="2 4" id="KW-0378">Hydrolase</keyword>
<dbReference type="PANTHER" id="PTHR11845:SF13">
    <property type="entry name" value="5'-DEOXYNUCLEOTIDASE HDDC2"/>
    <property type="match status" value="1"/>
</dbReference>
<gene>
    <name evidence="4" type="ORF">U14_02271</name>
</gene>
<dbReference type="GO" id="GO:0002953">
    <property type="term" value="F:5'-deoxynucleotidase activity"/>
    <property type="evidence" value="ECO:0007669"/>
    <property type="project" value="InterPro"/>
</dbReference>
<protein>
    <submittedName>
        <fullName evidence="4">Metal dependent phosphohydrolase</fullName>
    </submittedName>
</protein>
<dbReference type="InterPro" id="IPR006674">
    <property type="entry name" value="HD_domain"/>
</dbReference>
<dbReference type="Proteomes" id="UP000030700">
    <property type="component" value="Unassembled WGS sequence"/>
</dbReference>
<keyword evidence="5" id="KW-1185">Reference proteome</keyword>
<sequence>METRFEQQLRFIQEIDRLKQIFRRTYLMDSSRPENDAEHSWHLAVMAMLLAEYAADSPIDTSRVIKMVLVHDLVEIDAGDTYLYDERAGEDKSERERRAADRIFGLLPEDQARELRALWDEFETRATPEAKFALALDRFQPLYHNYSTKGISWQQHGVTSQQVLRRLSVMQDGAPRLWEYAQQLIRKSVESGYLAP</sequence>
<dbReference type="HOGENOM" id="CLU_039453_5_1_0"/>
<name>A0A0S6VTZ5_9BACT</name>
<organism evidence="4">
    <name type="scientific">Candidatus Moduliflexus flocculans</name>
    <dbReference type="NCBI Taxonomy" id="1499966"/>
    <lineage>
        <taxon>Bacteria</taxon>
        <taxon>Candidatus Moduliflexota</taxon>
        <taxon>Candidatus Moduliflexia</taxon>
        <taxon>Candidatus Moduliflexales</taxon>
        <taxon>Candidatus Moduliflexaceae</taxon>
    </lineage>
</organism>
<evidence type="ECO:0000259" key="3">
    <source>
        <dbReference type="Pfam" id="PF13023"/>
    </source>
</evidence>
<reference evidence="4" key="1">
    <citation type="journal article" date="2015" name="PeerJ">
        <title>First genomic representation of candidate bacterial phylum KSB3 points to enhanced environmental sensing as a trigger of wastewater bulking.</title>
        <authorList>
            <person name="Sekiguchi Y."/>
            <person name="Ohashi A."/>
            <person name="Parks D.H."/>
            <person name="Yamauchi T."/>
            <person name="Tyson G.W."/>
            <person name="Hugenholtz P."/>
        </authorList>
    </citation>
    <scope>NUCLEOTIDE SEQUENCE [LARGE SCALE GENOMIC DNA]</scope>
</reference>
<dbReference type="InterPro" id="IPR039356">
    <property type="entry name" value="YfbR/HDDC2"/>
</dbReference>
<evidence type="ECO:0000256" key="2">
    <source>
        <dbReference type="ARBA" id="ARBA00022801"/>
    </source>
</evidence>
<dbReference type="EMBL" id="DF820456">
    <property type="protein sequence ID" value="GAK51029.1"/>
    <property type="molecule type" value="Genomic_DNA"/>
</dbReference>
<dbReference type="Gene3D" id="1.10.3210.10">
    <property type="entry name" value="Hypothetical protein af1432"/>
    <property type="match status" value="1"/>
</dbReference>
<dbReference type="STRING" id="1499966.U14_02271"/>
<dbReference type="Pfam" id="PF13023">
    <property type="entry name" value="HD_3"/>
    <property type="match status" value="1"/>
</dbReference>
<evidence type="ECO:0000313" key="5">
    <source>
        <dbReference type="Proteomes" id="UP000030700"/>
    </source>
</evidence>